<sequence length="109" mass="12389">MRMDDSPELNEGELLRWCAEAVMFPLALVWMTKNGEENSTLKWHASDVDENAATLEFNHNGTNVRLNFNFDSQTHLVTSMHCMRPRMVGTMTERLAGKDIVMIMSVAEA</sequence>
<dbReference type="Proteomes" id="UP001224775">
    <property type="component" value="Unassembled WGS sequence"/>
</dbReference>
<dbReference type="EMBL" id="JATAAI010000008">
    <property type="protein sequence ID" value="KAK1743626.1"/>
    <property type="molecule type" value="Genomic_DNA"/>
</dbReference>
<dbReference type="AlphaFoldDB" id="A0AAD8YE96"/>
<evidence type="ECO:0000313" key="2">
    <source>
        <dbReference type="Proteomes" id="UP001224775"/>
    </source>
</evidence>
<protein>
    <submittedName>
        <fullName evidence="1">Uncharacterized protein</fullName>
    </submittedName>
</protein>
<reference evidence="1" key="1">
    <citation type="submission" date="2023-06" db="EMBL/GenBank/DDBJ databases">
        <title>Survivors Of The Sea: Transcriptome response of Skeletonema marinoi to long-term dormancy.</title>
        <authorList>
            <person name="Pinder M.I.M."/>
            <person name="Kourtchenko O."/>
            <person name="Robertson E.K."/>
            <person name="Larsson T."/>
            <person name="Maumus F."/>
            <person name="Osuna-Cruz C.M."/>
            <person name="Vancaester E."/>
            <person name="Stenow R."/>
            <person name="Vandepoele K."/>
            <person name="Ploug H."/>
            <person name="Bruchert V."/>
            <person name="Godhe A."/>
            <person name="Topel M."/>
        </authorList>
    </citation>
    <scope>NUCLEOTIDE SEQUENCE</scope>
    <source>
        <strain evidence="1">R05AC</strain>
    </source>
</reference>
<proteinExistence type="predicted"/>
<gene>
    <name evidence="1" type="ORF">QTG54_005223</name>
</gene>
<keyword evidence="2" id="KW-1185">Reference proteome</keyword>
<name>A0AAD8YE96_9STRA</name>
<dbReference type="InterPro" id="IPR046674">
    <property type="entry name" value="DUF6544"/>
</dbReference>
<accession>A0AAD8YE96</accession>
<organism evidence="1 2">
    <name type="scientific">Skeletonema marinoi</name>
    <dbReference type="NCBI Taxonomy" id="267567"/>
    <lineage>
        <taxon>Eukaryota</taxon>
        <taxon>Sar</taxon>
        <taxon>Stramenopiles</taxon>
        <taxon>Ochrophyta</taxon>
        <taxon>Bacillariophyta</taxon>
        <taxon>Coscinodiscophyceae</taxon>
        <taxon>Thalassiosirophycidae</taxon>
        <taxon>Thalassiosirales</taxon>
        <taxon>Skeletonemataceae</taxon>
        <taxon>Skeletonema</taxon>
        <taxon>Skeletonema marinoi-dohrnii complex</taxon>
    </lineage>
</organism>
<dbReference type="Pfam" id="PF20181">
    <property type="entry name" value="DUF6544"/>
    <property type="match status" value="1"/>
</dbReference>
<comment type="caution">
    <text evidence="1">The sequence shown here is derived from an EMBL/GenBank/DDBJ whole genome shotgun (WGS) entry which is preliminary data.</text>
</comment>
<evidence type="ECO:0000313" key="1">
    <source>
        <dbReference type="EMBL" id="KAK1743626.1"/>
    </source>
</evidence>